<gene>
    <name evidence="1" type="ORF">B0T46_06995</name>
</gene>
<accession>A0A1W0B9M1</accession>
<dbReference type="EMBL" id="MUMY01000004">
    <property type="protein sequence ID" value="ONM49584.1"/>
    <property type="molecule type" value="Genomic_DNA"/>
</dbReference>
<proteinExistence type="predicted"/>
<keyword evidence="2" id="KW-1185">Reference proteome</keyword>
<reference evidence="1 2" key="1">
    <citation type="journal article" date="2016" name="Antonie Van Leeuwenhoek">
        <title>Nocardia donostiensis sp. nov., isolated from human respiratory specimens.</title>
        <authorList>
            <person name="Ercibengoa M."/>
            <person name="Bell M."/>
            <person name="Marimon J.M."/>
            <person name="Humrighouse B."/>
            <person name="Klenk H.P."/>
            <person name="Potter G."/>
            <person name="Perez-Trallero E."/>
        </authorList>
    </citation>
    <scope>NUCLEOTIDE SEQUENCE [LARGE SCALE GENOMIC DNA]</scope>
    <source>
        <strain evidence="1 2">X1655</strain>
    </source>
</reference>
<sequence>MAAVIAGRDTERALLVGGASQPLIDSLASAGADITVIDRDGWSVPPCGAATIAGYASWSELRDQPMAWFDLILLPGGTLQTGGPWLSDTEDWEEHRPQCLERLNELRSQSGTIVADAANDIPMGRQYLVTHSESGGASTVVFGSLSAGRTELMHRTATYDDNGVLVEEQMTIRPFVKPETGTSLILLAVDDAGANP</sequence>
<organism evidence="1 2">
    <name type="scientific">Nocardia donostiensis</name>
    <dbReference type="NCBI Taxonomy" id="1538463"/>
    <lineage>
        <taxon>Bacteria</taxon>
        <taxon>Bacillati</taxon>
        <taxon>Actinomycetota</taxon>
        <taxon>Actinomycetes</taxon>
        <taxon>Mycobacteriales</taxon>
        <taxon>Nocardiaceae</taxon>
        <taxon>Nocardia</taxon>
    </lineage>
</organism>
<protein>
    <recommendedName>
        <fullName evidence="3">DJ-1/PfpI domain-containing protein</fullName>
    </recommendedName>
</protein>
<dbReference type="Proteomes" id="UP000188836">
    <property type="component" value="Unassembled WGS sequence"/>
</dbReference>
<evidence type="ECO:0000313" key="2">
    <source>
        <dbReference type="Proteomes" id="UP000188836"/>
    </source>
</evidence>
<dbReference type="AlphaFoldDB" id="A0A1W0B9M1"/>
<name>A0A1W0B9M1_9NOCA</name>
<comment type="caution">
    <text evidence="1">The sequence shown here is derived from an EMBL/GenBank/DDBJ whole genome shotgun (WGS) entry which is preliminary data.</text>
</comment>
<evidence type="ECO:0000313" key="1">
    <source>
        <dbReference type="EMBL" id="ONM49584.1"/>
    </source>
</evidence>
<evidence type="ECO:0008006" key="3">
    <source>
        <dbReference type="Google" id="ProtNLM"/>
    </source>
</evidence>